<protein>
    <submittedName>
        <fullName evidence="2">Uncharacterized protein</fullName>
    </submittedName>
</protein>
<sequence>MTFLKAGREWAGLVKFLLARISRFSPKIPRDEKTRPVAGTELVYGKRSKKVDRTATKKKVPFDAP</sequence>
<dbReference type="AlphaFoldDB" id="A0A915K338"/>
<dbReference type="WBParaSite" id="nRc.2.0.1.t33116-RA">
    <property type="protein sequence ID" value="nRc.2.0.1.t33116-RA"/>
    <property type="gene ID" value="nRc.2.0.1.g33116"/>
</dbReference>
<evidence type="ECO:0000313" key="2">
    <source>
        <dbReference type="WBParaSite" id="nRc.2.0.1.t33116-RA"/>
    </source>
</evidence>
<name>A0A915K338_ROMCU</name>
<evidence type="ECO:0000313" key="1">
    <source>
        <dbReference type="Proteomes" id="UP000887565"/>
    </source>
</evidence>
<organism evidence="1 2">
    <name type="scientific">Romanomermis culicivorax</name>
    <name type="common">Nematode worm</name>
    <dbReference type="NCBI Taxonomy" id="13658"/>
    <lineage>
        <taxon>Eukaryota</taxon>
        <taxon>Metazoa</taxon>
        <taxon>Ecdysozoa</taxon>
        <taxon>Nematoda</taxon>
        <taxon>Enoplea</taxon>
        <taxon>Dorylaimia</taxon>
        <taxon>Mermithida</taxon>
        <taxon>Mermithoidea</taxon>
        <taxon>Mermithidae</taxon>
        <taxon>Romanomermis</taxon>
    </lineage>
</organism>
<accession>A0A915K338</accession>
<reference evidence="2" key="1">
    <citation type="submission" date="2022-11" db="UniProtKB">
        <authorList>
            <consortium name="WormBaseParasite"/>
        </authorList>
    </citation>
    <scope>IDENTIFICATION</scope>
</reference>
<dbReference type="Proteomes" id="UP000887565">
    <property type="component" value="Unplaced"/>
</dbReference>
<keyword evidence="1" id="KW-1185">Reference proteome</keyword>
<proteinExistence type="predicted"/>